<evidence type="ECO:0000313" key="7">
    <source>
        <dbReference type="EMBL" id="TWU19132.1"/>
    </source>
</evidence>
<dbReference type="OrthoDB" id="267748at2"/>
<feature type="transmembrane region" description="Helical" evidence="5">
    <location>
        <begin position="226"/>
        <end position="248"/>
    </location>
</feature>
<name>A0A5C6C4V7_9BACT</name>
<comment type="subcellular location">
    <subcellularLocation>
        <location evidence="1">Endomembrane system</location>
        <topology evidence="1">Multi-pass membrane protein</topology>
    </subcellularLocation>
</comment>
<feature type="transmembrane region" description="Helical" evidence="5">
    <location>
        <begin position="73"/>
        <end position="93"/>
    </location>
</feature>
<dbReference type="PANTHER" id="PTHR39535">
    <property type="entry name" value="SPORULATION-DELAYING PROTEIN SDPB"/>
    <property type="match status" value="1"/>
</dbReference>
<organism evidence="7 8">
    <name type="scientific">Allorhodopirellula heiligendammensis</name>
    <dbReference type="NCBI Taxonomy" id="2714739"/>
    <lineage>
        <taxon>Bacteria</taxon>
        <taxon>Pseudomonadati</taxon>
        <taxon>Planctomycetota</taxon>
        <taxon>Planctomycetia</taxon>
        <taxon>Pirellulales</taxon>
        <taxon>Pirellulaceae</taxon>
        <taxon>Allorhodopirellula</taxon>
    </lineage>
</organism>
<dbReference type="InterPro" id="IPR053934">
    <property type="entry name" value="HTTM_dom"/>
</dbReference>
<keyword evidence="3 5" id="KW-1133">Transmembrane helix</keyword>
<evidence type="ECO:0000256" key="3">
    <source>
        <dbReference type="ARBA" id="ARBA00022989"/>
    </source>
</evidence>
<evidence type="ECO:0000256" key="5">
    <source>
        <dbReference type="SAM" id="Phobius"/>
    </source>
</evidence>
<feature type="transmembrane region" description="Helical" evidence="5">
    <location>
        <begin position="268"/>
        <end position="287"/>
    </location>
</feature>
<dbReference type="EMBL" id="SJPU01000001">
    <property type="protein sequence ID" value="TWU19132.1"/>
    <property type="molecule type" value="Genomic_DNA"/>
</dbReference>
<keyword evidence="4 5" id="KW-0472">Membrane</keyword>
<evidence type="ECO:0000313" key="8">
    <source>
        <dbReference type="Proteomes" id="UP000319908"/>
    </source>
</evidence>
<accession>A0A5C6C4V7</accession>
<reference evidence="7 8" key="1">
    <citation type="journal article" date="2020" name="Antonie Van Leeuwenhoek">
        <title>Rhodopirellula heiligendammensis sp. nov., Rhodopirellula pilleata sp. nov., and Rhodopirellula solitaria sp. nov. isolated from natural or artificial marine surfaces in Northern Germany and California, USA, and emended description of the genus Rhodopirellula.</title>
        <authorList>
            <person name="Kallscheuer N."/>
            <person name="Wiegand S."/>
            <person name="Jogler M."/>
            <person name="Boedeker C."/>
            <person name="Peeters S.H."/>
            <person name="Rast P."/>
            <person name="Heuer A."/>
            <person name="Jetten M.S.M."/>
            <person name="Rohde M."/>
            <person name="Jogler C."/>
        </authorList>
    </citation>
    <scope>NUCLEOTIDE SEQUENCE [LARGE SCALE GENOMIC DNA]</scope>
    <source>
        <strain evidence="7 8">Poly21</strain>
    </source>
</reference>
<feature type="domain" description="HTTM-like" evidence="6">
    <location>
        <begin position="17"/>
        <end position="291"/>
    </location>
</feature>
<evidence type="ECO:0000259" key="6">
    <source>
        <dbReference type="SMART" id="SM00752"/>
    </source>
</evidence>
<evidence type="ECO:0000256" key="1">
    <source>
        <dbReference type="ARBA" id="ARBA00004127"/>
    </source>
</evidence>
<comment type="caution">
    <text evidence="7">The sequence shown here is derived from an EMBL/GenBank/DDBJ whole genome shotgun (WGS) entry which is preliminary data.</text>
</comment>
<dbReference type="PANTHER" id="PTHR39535:SF2">
    <property type="entry name" value="HTTM DOMAIN-CONTAINING PROTEIN"/>
    <property type="match status" value="1"/>
</dbReference>
<protein>
    <submittedName>
        <fullName evidence="7">Sporulation-delaying protein SdpB</fullName>
    </submittedName>
</protein>
<dbReference type="AlphaFoldDB" id="A0A5C6C4V7"/>
<keyword evidence="8" id="KW-1185">Reference proteome</keyword>
<dbReference type="RefSeq" id="WP_146406027.1">
    <property type="nucleotide sequence ID" value="NZ_SJPU01000001.1"/>
</dbReference>
<dbReference type="InterPro" id="IPR052964">
    <property type="entry name" value="Sporulation_signal_mat"/>
</dbReference>
<dbReference type="Pfam" id="PF05090">
    <property type="entry name" value="HTTM"/>
    <property type="match status" value="1"/>
</dbReference>
<evidence type="ECO:0000256" key="4">
    <source>
        <dbReference type="ARBA" id="ARBA00023136"/>
    </source>
</evidence>
<proteinExistence type="predicted"/>
<sequence>MTSLISHLNRAYDRFLFGSCNPLTCVLVRVTYAALLIVYVGVWMLDGTKWFSDAGVLQAATAQVLSPTPAESIFQWIPSTPWVINTCLGILMLQSVCLLLGIYSRFQAACIFVWLVSFQYRNPLILDGEDTVFRLFAFCLIFMSTDYAWSLSRRWRRPPLSLVDAVSQSWGLRLMQIHVVLIYASAAWNKLLGPTWQDGSAMFYVYQMEDLFGRGPLPISVLESEFMVRTVTWAVLVVESILPIALCVRRTRFVAVGVGIMLHLSMEYAMNLFLFQWIMIVGLLSFVDVRRDRAPSDCRT</sequence>
<dbReference type="SMART" id="SM00752">
    <property type="entry name" value="HTTM"/>
    <property type="match status" value="1"/>
</dbReference>
<dbReference type="InterPro" id="IPR011020">
    <property type="entry name" value="HTTM-like"/>
</dbReference>
<feature type="transmembrane region" description="Helical" evidence="5">
    <location>
        <begin position="21"/>
        <end position="45"/>
    </location>
</feature>
<dbReference type="Proteomes" id="UP000319908">
    <property type="component" value="Unassembled WGS sequence"/>
</dbReference>
<evidence type="ECO:0000256" key="2">
    <source>
        <dbReference type="ARBA" id="ARBA00022692"/>
    </source>
</evidence>
<keyword evidence="2 5" id="KW-0812">Transmembrane</keyword>
<dbReference type="GO" id="GO:0012505">
    <property type="term" value="C:endomembrane system"/>
    <property type="evidence" value="ECO:0007669"/>
    <property type="project" value="UniProtKB-SubCell"/>
</dbReference>
<gene>
    <name evidence="7" type="primary">sdpB</name>
    <name evidence="7" type="ORF">Poly21_13030</name>
</gene>